<feature type="compositionally biased region" description="Low complexity" evidence="1">
    <location>
        <begin position="640"/>
        <end position="655"/>
    </location>
</feature>
<feature type="domain" description="WW" evidence="2">
    <location>
        <begin position="794"/>
        <end position="822"/>
    </location>
</feature>
<protein>
    <recommendedName>
        <fullName evidence="2">WW domain-containing protein</fullName>
    </recommendedName>
</protein>
<dbReference type="Proteomes" id="UP001530293">
    <property type="component" value="Unassembled WGS sequence"/>
</dbReference>
<dbReference type="Pfam" id="PF00397">
    <property type="entry name" value="WW"/>
    <property type="match status" value="3"/>
</dbReference>
<dbReference type="Gene3D" id="2.20.70.10">
    <property type="match status" value="3"/>
</dbReference>
<feature type="region of interest" description="Disordered" evidence="1">
    <location>
        <begin position="1320"/>
        <end position="1418"/>
    </location>
</feature>
<keyword evidence="4" id="KW-1185">Reference proteome</keyword>
<feature type="compositionally biased region" description="Low complexity" evidence="1">
    <location>
        <begin position="607"/>
        <end position="630"/>
    </location>
</feature>
<feature type="region of interest" description="Disordered" evidence="1">
    <location>
        <begin position="863"/>
        <end position="896"/>
    </location>
</feature>
<feature type="compositionally biased region" description="Polar residues" evidence="1">
    <location>
        <begin position="457"/>
        <end position="477"/>
    </location>
</feature>
<name>A0ABD3M8U7_9STRA</name>
<feature type="compositionally biased region" description="Polar residues" evidence="1">
    <location>
        <begin position="1190"/>
        <end position="1208"/>
    </location>
</feature>
<dbReference type="PROSITE" id="PS50020">
    <property type="entry name" value="WW_DOMAIN_2"/>
    <property type="match status" value="3"/>
</dbReference>
<evidence type="ECO:0000256" key="1">
    <source>
        <dbReference type="SAM" id="MobiDB-lite"/>
    </source>
</evidence>
<feature type="compositionally biased region" description="Polar residues" evidence="1">
    <location>
        <begin position="48"/>
        <end position="74"/>
    </location>
</feature>
<feature type="compositionally biased region" description="Acidic residues" evidence="1">
    <location>
        <begin position="279"/>
        <end position="288"/>
    </location>
</feature>
<feature type="compositionally biased region" description="Acidic residues" evidence="1">
    <location>
        <begin position="1074"/>
        <end position="1091"/>
    </location>
</feature>
<feature type="compositionally biased region" description="Low complexity" evidence="1">
    <location>
        <begin position="1390"/>
        <end position="1399"/>
    </location>
</feature>
<feature type="region of interest" description="Disordered" evidence="1">
    <location>
        <begin position="393"/>
        <end position="554"/>
    </location>
</feature>
<feature type="region of interest" description="Disordered" evidence="1">
    <location>
        <begin position="170"/>
        <end position="189"/>
    </location>
</feature>
<feature type="region of interest" description="Disordered" evidence="1">
    <location>
        <begin position="215"/>
        <end position="310"/>
    </location>
</feature>
<feature type="domain" description="WW" evidence="2">
    <location>
        <begin position="912"/>
        <end position="940"/>
    </location>
</feature>
<feature type="region of interest" description="Disordered" evidence="1">
    <location>
        <begin position="736"/>
        <end position="786"/>
    </location>
</feature>
<feature type="region of interest" description="Disordered" evidence="1">
    <location>
        <begin position="567"/>
        <end position="674"/>
    </location>
</feature>
<comment type="caution">
    <text evidence="3">The sequence shown here is derived from an EMBL/GenBank/DDBJ whole genome shotgun (WGS) entry which is preliminary data.</text>
</comment>
<feature type="compositionally biased region" description="Polar residues" evidence="1">
    <location>
        <begin position="216"/>
        <end position="226"/>
    </location>
</feature>
<feature type="region of interest" description="Disordered" evidence="1">
    <location>
        <begin position="992"/>
        <end position="1011"/>
    </location>
</feature>
<feature type="region of interest" description="Disordered" evidence="1">
    <location>
        <begin position="1165"/>
        <end position="1238"/>
    </location>
</feature>
<dbReference type="InterPro" id="IPR036020">
    <property type="entry name" value="WW_dom_sf"/>
</dbReference>
<dbReference type="PANTHER" id="PTHR47852">
    <property type="entry name" value="OS06G0298400 PROTEIN"/>
    <property type="match status" value="1"/>
</dbReference>
<feature type="compositionally biased region" description="Polar residues" evidence="1">
    <location>
        <begin position="992"/>
        <end position="1007"/>
    </location>
</feature>
<feature type="compositionally biased region" description="Basic and acidic residues" evidence="1">
    <location>
        <begin position="940"/>
        <end position="957"/>
    </location>
</feature>
<proteinExistence type="predicted"/>
<feature type="compositionally biased region" description="Polar residues" evidence="1">
    <location>
        <begin position="1167"/>
        <end position="1176"/>
    </location>
</feature>
<feature type="domain" description="WW" evidence="2">
    <location>
        <begin position="698"/>
        <end position="726"/>
    </location>
</feature>
<feature type="compositionally biased region" description="Low complexity" evidence="1">
    <location>
        <begin position="430"/>
        <end position="444"/>
    </location>
</feature>
<feature type="compositionally biased region" description="Pro residues" evidence="1">
    <location>
        <begin position="236"/>
        <end position="253"/>
    </location>
</feature>
<feature type="compositionally biased region" description="Basic and acidic residues" evidence="1">
    <location>
        <begin position="1408"/>
        <end position="1418"/>
    </location>
</feature>
<feature type="compositionally biased region" description="Basic and acidic residues" evidence="1">
    <location>
        <begin position="1341"/>
        <end position="1357"/>
    </location>
</feature>
<dbReference type="SUPFAM" id="SSF51045">
    <property type="entry name" value="WW domain"/>
    <property type="match status" value="2"/>
</dbReference>
<dbReference type="SMART" id="SM00456">
    <property type="entry name" value="WW"/>
    <property type="match status" value="3"/>
</dbReference>
<feature type="region of interest" description="Disordered" evidence="1">
    <location>
        <begin position="353"/>
        <end position="378"/>
    </location>
</feature>
<gene>
    <name evidence="3" type="ORF">ACHAWU_006175</name>
</gene>
<organism evidence="3 4">
    <name type="scientific">Discostella pseudostelligera</name>
    <dbReference type="NCBI Taxonomy" id="259834"/>
    <lineage>
        <taxon>Eukaryota</taxon>
        <taxon>Sar</taxon>
        <taxon>Stramenopiles</taxon>
        <taxon>Ochrophyta</taxon>
        <taxon>Bacillariophyta</taxon>
        <taxon>Coscinodiscophyceae</taxon>
        <taxon>Thalassiosirophycidae</taxon>
        <taxon>Stephanodiscales</taxon>
        <taxon>Stephanodiscaceae</taxon>
        <taxon>Discostella</taxon>
    </lineage>
</organism>
<feature type="region of interest" description="Disordered" evidence="1">
    <location>
        <begin position="1252"/>
        <end position="1287"/>
    </location>
</feature>
<feature type="region of interest" description="Disordered" evidence="1">
    <location>
        <begin position="1050"/>
        <end position="1091"/>
    </location>
</feature>
<dbReference type="CDD" id="cd00201">
    <property type="entry name" value="WW"/>
    <property type="match status" value="3"/>
</dbReference>
<sequence length="1418" mass="153476">MPTARDSGAVVGSSRRQQQHRSRNAAAPSPTLTGITKMNMISPDKTEASTPPSSPEADNNIGSTANHNSNSNKRGSADWGVAPDDEDNDDLQQQQRRNSLLEKPQGNNNSGLHEKFLSVDKILCRAPSHDSNISDLSASLSPHPAFASGNIGGGGGNTNTRWGVEMLRRGKSMDSGTESAEHSRKNTTASGSDNIVLKVLTDCGVLENVNDLLGLTGNQTISNNNYVEEDDDEDIPPPPPPPQSSPPPPPPPSAAAQQSNKKSGGYCYEMPAVWGMAPDDNDIDDEDDMKNVKGTTKTTKSQEAEEPHEEEYDIVELVLDEAHLTGTFSSATPSNKKVSTKNADAGVTTVTGFGVAPSPARTSATGGPAGGGAGGKSPVVLKGILKNTLSSIKLSSNKTPTATNIDASSPPRPAVAMIGTIGGMAVVDPSGRSSSNNNDGNSRSVKSPDGGVVVADASSSFEPAQQQQLGASKNPVNMNKPPRTPNKPPQTPPHSGSILTASQQKKLASVIKRSNSSGGSVNGNNDPPGIVAENGLTGAEADSPLPPSSTPLRELDKVDLAMKAALTRSGSNADDVEINDDLLVKNDVDEDEAELNDKKKKRGKLGGFSFKSKSSATSSSKKDPPTSASSMNTEDDKSYNADAATTAASNTRSNSLKFRNKSKKKGPEADADTIPSYAVAVNKNVQLTPQTIEEAKKWKAIYDSASKKHYYYHKVTREVKWEKPLGYDEARAGKVEAAGDKTTAPASRKSIGFMGRGKNTGASANENKSTVNKDRSKKENKSGNTNLSEEATYWRATLDSTTNKTYYYNKKTKEVTWKKPACLDVANEEKNDGVGKKSNKNVVETAAMASVAEKRKKSWFKRGVSSSNINDNDKNDITQEKEESAKASETSKKDGVLSKNVDCVTTDNSKYWRAALDASTGKTYYFNKKTQLVSWTKPEGFVEKDSNNSKKREKEGSSENTTAVIPAVDTDPEEVEEMAITLEDVNQTAGSAYADENQTSLPQPSTDEFSDMEGFTDAEAIDVHVEQTTRPAKEDAPFDEPFDCVPSATKHAHFDAKTQPKPVALFSDPKQIKEEDDEEQDDVFDESDDVAGGEKLNRRVKSLKSAFSIDRQRTFASQTTETTRKAANLNTHLSSSGINRSMGTFEESLNNSSIASEIFFDDAEPVESQNNRQSSGQDDRQVRPIKNYTAPLTSRIAQSIRNMSQHNEGNNRRYHGKRAENLGGDSSIESIEEGDEEDDRFMNVDDDVSALSGIGNESIGNQKNKRGLREHGDPPASPFAAEKLPRSDNVMEWTQEELDLFISKNDWGSVAEYINEMRVNKDKSSSSRNNHNTRKQPSVREIQERIDYRRTLDRELPGPKTRFGASSQSQHDEMSQDSRSAGESESVWQSLSSASYSESSHSRQTPARSERSSREIRM</sequence>
<accession>A0ABD3M8U7</accession>
<feature type="region of interest" description="Disordered" evidence="1">
    <location>
        <begin position="938"/>
        <end position="971"/>
    </location>
</feature>
<feature type="compositionally biased region" description="Basic and acidic residues" evidence="1">
    <location>
        <begin position="871"/>
        <end position="896"/>
    </location>
</feature>
<dbReference type="PANTHER" id="PTHR47852:SF2">
    <property type="entry name" value="WW DOMAIN-CONTAINING PROTEIN"/>
    <property type="match status" value="1"/>
</dbReference>
<evidence type="ECO:0000313" key="4">
    <source>
        <dbReference type="Proteomes" id="UP001530293"/>
    </source>
</evidence>
<feature type="compositionally biased region" description="Polar residues" evidence="1">
    <location>
        <begin position="393"/>
        <end position="407"/>
    </location>
</feature>
<feature type="region of interest" description="Disordered" evidence="1">
    <location>
        <begin position="1"/>
        <end position="92"/>
    </location>
</feature>
<feature type="compositionally biased region" description="Basic and acidic residues" evidence="1">
    <location>
        <begin position="1370"/>
        <end position="1382"/>
    </location>
</feature>
<feature type="compositionally biased region" description="Basic and acidic residues" evidence="1">
    <location>
        <begin position="771"/>
        <end position="781"/>
    </location>
</feature>
<dbReference type="EMBL" id="JALLBG020000187">
    <property type="protein sequence ID" value="KAL3760383.1"/>
    <property type="molecule type" value="Genomic_DNA"/>
</dbReference>
<feature type="compositionally biased region" description="Polar residues" evidence="1">
    <location>
        <begin position="497"/>
        <end position="506"/>
    </location>
</feature>
<reference evidence="3 4" key="1">
    <citation type="submission" date="2024-10" db="EMBL/GenBank/DDBJ databases">
        <title>Updated reference genomes for cyclostephanoid diatoms.</title>
        <authorList>
            <person name="Roberts W.R."/>
            <person name="Alverson A.J."/>
        </authorList>
    </citation>
    <scope>NUCLEOTIDE SEQUENCE [LARGE SCALE GENOMIC DNA]</scope>
    <source>
        <strain evidence="3 4">AJA232-27</strain>
    </source>
</reference>
<feature type="compositionally biased region" description="Polar residues" evidence="1">
    <location>
        <begin position="760"/>
        <end position="770"/>
    </location>
</feature>
<feature type="compositionally biased region" description="Low complexity" evidence="1">
    <location>
        <begin position="514"/>
        <end position="525"/>
    </location>
</feature>
<evidence type="ECO:0000313" key="3">
    <source>
        <dbReference type="EMBL" id="KAL3760383.1"/>
    </source>
</evidence>
<dbReference type="InterPro" id="IPR001202">
    <property type="entry name" value="WW_dom"/>
</dbReference>
<evidence type="ECO:0000259" key="2">
    <source>
        <dbReference type="PROSITE" id="PS50020"/>
    </source>
</evidence>
<feature type="compositionally biased region" description="Pro residues" evidence="1">
    <location>
        <begin position="482"/>
        <end position="492"/>
    </location>
</feature>